<evidence type="ECO:0000313" key="3">
    <source>
        <dbReference type="EMBL" id="VVP44327.1"/>
    </source>
</evidence>
<dbReference type="InterPro" id="IPR032623">
    <property type="entry name" value="FecR_N"/>
</dbReference>
<dbReference type="Gene3D" id="2.60.120.1440">
    <property type="match status" value="1"/>
</dbReference>
<dbReference type="PIRSF" id="PIRSF018266">
    <property type="entry name" value="FecR"/>
    <property type="match status" value="1"/>
</dbReference>
<feature type="domain" description="FecR protein" evidence="1">
    <location>
        <begin position="112"/>
        <end position="200"/>
    </location>
</feature>
<evidence type="ECO:0000259" key="1">
    <source>
        <dbReference type="Pfam" id="PF04773"/>
    </source>
</evidence>
<dbReference type="InterPro" id="IPR006860">
    <property type="entry name" value="FecR"/>
</dbReference>
<dbReference type="AlphaFoldDB" id="A0A8H2RJV0"/>
<evidence type="ECO:0000259" key="2">
    <source>
        <dbReference type="Pfam" id="PF16220"/>
    </source>
</evidence>
<dbReference type="GO" id="GO:0016989">
    <property type="term" value="F:sigma factor antagonist activity"/>
    <property type="evidence" value="ECO:0007669"/>
    <property type="project" value="TreeGrafter"/>
</dbReference>
<sequence length="316" mass="34546">MNGSAPSAQARQVVRAAAQWLALMESGCANEQDRAQLQSWRDSHCSHEQAWQKAQLLRQRFADLPSALAMASLDRPQVSRRTVLKRAVGAVALLPTAWLISRQLPLDAWSADLRTATGESKKVRLADGSSVQLNTASAVDIDLKHRRLTLVEGEMALNVPGVSPLTILTRFGQVVVSQGEVCVRQGQTGCKVSVLKGTVQLQPLHGPVFSLRGGQQVSLQAAGAGAVEPFDVLAPGWREGVLMAQNQPLGDFLRELSTYRPGVLRWEPELESLRITGSFRLEDTDRILALLAASLPLEVHSRTRYWVTLVPRKNSV</sequence>
<protein>
    <submittedName>
        <fullName evidence="3">Protein FecR</fullName>
    </submittedName>
</protein>
<organism evidence="3 4">
    <name type="scientific">Pseudomonas fluorescens</name>
    <dbReference type="NCBI Taxonomy" id="294"/>
    <lineage>
        <taxon>Bacteria</taxon>
        <taxon>Pseudomonadati</taxon>
        <taxon>Pseudomonadota</taxon>
        <taxon>Gammaproteobacteria</taxon>
        <taxon>Pseudomonadales</taxon>
        <taxon>Pseudomonadaceae</taxon>
        <taxon>Pseudomonas</taxon>
    </lineage>
</organism>
<dbReference type="Pfam" id="PF16220">
    <property type="entry name" value="DUF4880"/>
    <property type="match status" value="1"/>
</dbReference>
<reference evidence="3 4" key="1">
    <citation type="submission" date="2019-09" db="EMBL/GenBank/DDBJ databases">
        <authorList>
            <person name="Chandra G."/>
            <person name="Truman W A."/>
        </authorList>
    </citation>
    <scope>NUCLEOTIDE SEQUENCE [LARGE SCALE GENOMIC DNA]</scope>
    <source>
        <strain evidence="3">PS900</strain>
    </source>
</reference>
<gene>
    <name evidence="3" type="primary">fecR_4</name>
    <name evidence="3" type="ORF">PS900_05045</name>
</gene>
<dbReference type="Proteomes" id="UP000325723">
    <property type="component" value="Unassembled WGS sequence"/>
</dbReference>
<dbReference type="RefSeq" id="WP_150759161.1">
    <property type="nucleotide sequence ID" value="NZ_CABVIE010000019.1"/>
</dbReference>
<dbReference type="EMBL" id="CABVIE010000019">
    <property type="protein sequence ID" value="VVP44327.1"/>
    <property type="molecule type" value="Genomic_DNA"/>
</dbReference>
<name>A0A8H2RJV0_PSEFL</name>
<dbReference type="Pfam" id="PF04773">
    <property type="entry name" value="FecR"/>
    <property type="match status" value="1"/>
</dbReference>
<comment type="caution">
    <text evidence="3">The sequence shown here is derived from an EMBL/GenBank/DDBJ whole genome shotgun (WGS) entry which is preliminary data.</text>
</comment>
<dbReference type="InterPro" id="IPR012373">
    <property type="entry name" value="Ferrdict_sens_TM"/>
</dbReference>
<dbReference type="PANTHER" id="PTHR30273">
    <property type="entry name" value="PERIPLASMIC SIGNAL SENSOR AND SIGMA FACTOR ACTIVATOR FECR-RELATED"/>
    <property type="match status" value="1"/>
</dbReference>
<evidence type="ECO:0000313" key="4">
    <source>
        <dbReference type="Proteomes" id="UP000325723"/>
    </source>
</evidence>
<dbReference type="PANTHER" id="PTHR30273:SF2">
    <property type="entry name" value="PROTEIN FECR"/>
    <property type="match status" value="1"/>
</dbReference>
<feature type="domain" description="FecR N-terminal" evidence="2">
    <location>
        <begin position="15"/>
        <end position="55"/>
    </location>
</feature>
<proteinExistence type="predicted"/>
<accession>A0A8H2RJV0</accession>